<dbReference type="Proteomes" id="UP000649617">
    <property type="component" value="Unassembled WGS sequence"/>
</dbReference>
<accession>A0A812JFV3</accession>
<proteinExistence type="predicted"/>
<evidence type="ECO:0000313" key="2">
    <source>
        <dbReference type="Proteomes" id="UP000649617"/>
    </source>
</evidence>
<feature type="non-terminal residue" evidence="1">
    <location>
        <position position="1"/>
    </location>
</feature>
<name>A0A812JFV3_SYMPI</name>
<dbReference type="AlphaFoldDB" id="A0A812JFV3"/>
<organism evidence="1 2">
    <name type="scientific">Symbiodinium pilosum</name>
    <name type="common">Dinoflagellate</name>
    <dbReference type="NCBI Taxonomy" id="2952"/>
    <lineage>
        <taxon>Eukaryota</taxon>
        <taxon>Sar</taxon>
        <taxon>Alveolata</taxon>
        <taxon>Dinophyceae</taxon>
        <taxon>Suessiales</taxon>
        <taxon>Symbiodiniaceae</taxon>
        <taxon>Symbiodinium</taxon>
    </lineage>
</organism>
<evidence type="ECO:0000313" key="1">
    <source>
        <dbReference type="EMBL" id="CAE7204399.1"/>
    </source>
</evidence>
<comment type="caution">
    <text evidence="1">The sequence shown here is derived from an EMBL/GenBank/DDBJ whole genome shotgun (WGS) entry which is preliminary data.</text>
</comment>
<gene>
    <name evidence="1" type="ORF">SPIL2461_LOCUS1927</name>
</gene>
<keyword evidence="2" id="KW-1185">Reference proteome</keyword>
<reference evidence="1" key="1">
    <citation type="submission" date="2021-02" db="EMBL/GenBank/DDBJ databases">
        <authorList>
            <person name="Dougan E. K."/>
            <person name="Rhodes N."/>
            <person name="Thang M."/>
            <person name="Chan C."/>
        </authorList>
    </citation>
    <scope>NUCLEOTIDE SEQUENCE</scope>
</reference>
<protein>
    <submittedName>
        <fullName evidence="1">Uncharacterized protein</fullName>
    </submittedName>
</protein>
<sequence length="137" mass="14036">QLCDITLIKFPERAVGVAQALYEATSKGDWACLELKATNDTDATDAQGCKAQTLGRLFDALGGSSNSVPISAHAISTPGILSQGAQLADGNGLAAVSCNLPTQFVPLSTAGQDLAMDPIPMRAAVRKTFAGSRAESG</sequence>
<dbReference type="EMBL" id="CAJNIZ010002003">
    <property type="protein sequence ID" value="CAE7204399.1"/>
    <property type="molecule type" value="Genomic_DNA"/>
</dbReference>
<dbReference type="OrthoDB" id="10519222at2759"/>
<feature type="non-terminal residue" evidence="1">
    <location>
        <position position="137"/>
    </location>
</feature>